<dbReference type="eggNOG" id="KOG1192">
    <property type="taxonomic scope" value="Eukaryota"/>
</dbReference>
<evidence type="ECO:0000256" key="3">
    <source>
        <dbReference type="ARBA" id="ARBA00012544"/>
    </source>
</evidence>
<keyword evidence="7" id="KW-0732">Signal</keyword>
<feature type="transmembrane region" description="Helical" evidence="11">
    <location>
        <begin position="457"/>
        <end position="477"/>
    </location>
</feature>
<organism evidence="12 13">
    <name type="scientific">Caenorhabditis tropicalis</name>
    <dbReference type="NCBI Taxonomy" id="1561998"/>
    <lineage>
        <taxon>Eukaryota</taxon>
        <taxon>Metazoa</taxon>
        <taxon>Ecdysozoa</taxon>
        <taxon>Nematoda</taxon>
        <taxon>Chromadorea</taxon>
        <taxon>Rhabditida</taxon>
        <taxon>Rhabditina</taxon>
        <taxon>Rhabditomorpha</taxon>
        <taxon>Rhabditoidea</taxon>
        <taxon>Rhabditidae</taxon>
        <taxon>Peloderinae</taxon>
        <taxon>Caenorhabditis</taxon>
    </lineage>
</organism>
<dbReference type="EC" id="2.4.1.17" evidence="3"/>
<reference evidence="13" key="1">
    <citation type="submission" date="2016-11" db="UniProtKB">
        <authorList>
            <consortium name="WormBaseParasite"/>
        </authorList>
    </citation>
    <scope>IDENTIFICATION</scope>
</reference>
<protein>
    <recommendedName>
        <fullName evidence="3">glucuronosyltransferase</fullName>
        <ecNumber evidence="3">2.4.1.17</ecNumber>
    </recommendedName>
</protein>
<comment type="subcellular location">
    <subcellularLocation>
        <location evidence="1">Membrane</location>
        <topology evidence="1">Single-pass membrane protein</topology>
    </subcellularLocation>
</comment>
<evidence type="ECO:0000256" key="6">
    <source>
        <dbReference type="ARBA" id="ARBA00022692"/>
    </source>
</evidence>
<name>A0A1I7V200_9PELO</name>
<dbReference type="WBParaSite" id="Csp11.Scaffold630.g21595.t1">
    <property type="protein sequence ID" value="Csp11.Scaffold630.g21595.t1"/>
    <property type="gene ID" value="Csp11.Scaffold630.g21595"/>
</dbReference>
<evidence type="ECO:0000256" key="11">
    <source>
        <dbReference type="SAM" id="Phobius"/>
    </source>
</evidence>
<dbReference type="InterPro" id="IPR050271">
    <property type="entry name" value="UDP-glycosyltransferase"/>
</dbReference>
<dbReference type="Proteomes" id="UP000095282">
    <property type="component" value="Unplaced"/>
</dbReference>
<dbReference type="PANTHER" id="PTHR48043:SF95">
    <property type="entry name" value="GLUCURONOSYLTRANSFERASE"/>
    <property type="match status" value="1"/>
</dbReference>
<proteinExistence type="inferred from homology"/>
<dbReference type="InterPro" id="IPR002213">
    <property type="entry name" value="UDP_glucos_trans"/>
</dbReference>
<keyword evidence="12" id="KW-1185">Reference proteome</keyword>
<comment type="catalytic activity">
    <reaction evidence="10">
        <text>glucuronate acceptor + UDP-alpha-D-glucuronate = acceptor beta-D-glucuronoside + UDP + H(+)</text>
        <dbReference type="Rhea" id="RHEA:21032"/>
        <dbReference type="ChEBI" id="CHEBI:15378"/>
        <dbReference type="ChEBI" id="CHEBI:58052"/>
        <dbReference type="ChEBI" id="CHEBI:58223"/>
        <dbReference type="ChEBI" id="CHEBI:132367"/>
        <dbReference type="ChEBI" id="CHEBI:132368"/>
        <dbReference type="EC" id="2.4.1.17"/>
    </reaction>
</comment>
<evidence type="ECO:0000256" key="10">
    <source>
        <dbReference type="ARBA" id="ARBA00047475"/>
    </source>
</evidence>
<evidence type="ECO:0000256" key="9">
    <source>
        <dbReference type="ARBA" id="ARBA00023136"/>
    </source>
</evidence>
<keyword evidence="9 11" id="KW-0472">Membrane</keyword>
<evidence type="ECO:0000256" key="4">
    <source>
        <dbReference type="ARBA" id="ARBA00022676"/>
    </source>
</evidence>
<evidence type="ECO:0000256" key="1">
    <source>
        <dbReference type="ARBA" id="ARBA00004167"/>
    </source>
</evidence>
<evidence type="ECO:0000313" key="12">
    <source>
        <dbReference type="Proteomes" id="UP000095282"/>
    </source>
</evidence>
<dbReference type="GO" id="GO:0016020">
    <property type="term" value="C:membrane"/>
    <property type="evidence" value="ECO:0007669"/>
    <property type="project" value="UniProtKB-SubCell"/>
</dbReference>
<sequence>MADVIADHGHNVTLFQPFHNAMKNTEGLVKNKNIEIINYYPDHFEELETLETQTFPMFWDSHLMNNPILQAFMMPRALAGEFERTAVQLLKDQKTLTNLKNKNFDVMIVETFEITGFYIADLFGIPFIPIMSAARFPCFNDLFGQPSGLGYYPFIDSKLAPKAGFFDRLNDVYRTFFMNIMMDRMAQLQNNFIEKAIGRPVPYWKDLIKQSPIYITNSNPYLDFAVPTTAAIVHVGGITMDLKKMKHVGKLPGEYEPILSERDSTVLISFGSVIRSFQMPDNFKNGLIEMFESLPNVTFIWKYEKEDVEFQKRLPENVNLKKWVPQPALLSDKRVKVFVTHGGLGSTMEVAYSGKPALMVPIFGDQPQNAYMLERHGGAIAYDKFDLKNGEKLSKTIKEMVTNPKYEENSKALLRILSNQPIDPKLNLMKHLEFAMEFPNLRSQVPAINHVGIIAHYYLDVIAFLVLVTSILLYFVFRILRKLPIRIVSKKAKAE</sequence>
<keyword evidence="5" id="KW-0808">Transferase</keyword>
<dbReference type="SUPFAM" id="SSF53756">
    <property type="entry name" value="UDP-Glycosyltransferase/glycogen phosphorylase"/>
    <property type="match status" value="1"/>
</dbReference>
<dbReference type="AlphaFoldDB" id="A0A1I7V200"/>
<evidence type="ECO:0000256" key="5">
    <source>
        <dbReference type="ARBA" id="ARBA00022679"/>
    </source>
</evidence>
<keyword evidence="6 11" id="KW-0812">Transmembrane</keyword>
<dbReference type="STRING" id="1561998.A0A1I7V200"/>
<dbReference type="FunFam" id="3.40.50.2000:FF:000228">
    <property type="entry name" value="UDP-GlucuronosylTransferase"/>
    <property type="match status" value="1"/>
</dbReference>
<dbReference type="CDD" id="cd03784">
    <property type="entry name" value="GT1_Gtf-like"/>
    <property type="match status" value="1"/>
</dbReference>
<dbReference type="FunFam" id="3.40.50.2000:FF:000038">
    <property type="entry name" value="UDP-GlucuronosylTransferase"/>
    <property type="match status" value="1"/>
</dbReference>
<dbReference type="PANTHER" id="PTHR48043">
    <property type="entry name" value="EG:EG0003.4 PROTEIN-RELATED"/>
    <property type="match status" value="1"/>
</dbReference>
<evidence type="ECO:0000256" key="2">
    <source>
        <dbReference type="ARBA" id="ARBA00009995"/>
    </source>
</evidence>
<evidence type="ECO:0000256" key="7">
    <source>
        <dbReference type="ARBA" id="ARBA00022729"/>
    </source>
</evidence>
<evidence type="ECO:0000256" key="8">
    <source>
        <dbReference type="ARBA" id="ARBA00022989"/>
    </source>
</evidence>
<evidence type="ECO:0000313" key="13">
    <source>
        <dbReference type="WBParaSite" id="Csp11.Scaffold630.g21595.t1"/>
    </source>
</evidence>
<keyword evidence="4" id="KW-0328">Glycosyltransferase</keyword>
<keyword evidence="8 11" id="KW-1133">Transmembrane helix</keyword>
<dbReference type="Gene3D" id="3.40.50.2000">
    <property type="entry name" value="Glycogen Phosphorylase B"/>
    <property type="match status" value="1"/>
</dbReference>
<dbReference type="GO" id="GO:0015020">
    <property type="term" value="F:glucuronosyltransferase activity"/>
    <property type="evidence" value="ECO:0007669"/>
    <property type="project" value="UniProtKB-EC"/>
</dbReference>
<accession>A0A1I7V200</accession>
<comment type="similarity">
    <text evidence="2">Belongs to the UDP-glycosyltransferase family.</text>
</comment>
<dbReference type="Pfam" id="PF00201">
    <property type="entry name" value="UDPGT"/>
    <property type="match status" value="1"/>
</dbReference>